<comment type="caution">
    <text evidence="3">The sequence shown here is derived from an EMBL/GenBank/DDBJ whole genome shotgun (WGS) entry which is preliminary data.</text>
</comment>
<feature type="domain" description="N-acetyltransferase" evidence="2">
    <location>
        <begin position="25"/>
        <end position="173"/>
    </location>
</feature>
<dbReference type="InterPro" id="IPR039143">
    <property type="entry name" value="GNPNAT1-like"/>
</dbReference>
<keyword evidence="4" id="KW-1185">Reference proteome</keyword>
<dbReference type="SUPFAM" id="SSF55729">
    <property type="entry name" value="Acyl-CoA N-acyltransferases (Nat)"/>
    <property type="match status" value="1"/>
</dbReference>
<sequence>MTSGKLLFDPKLLGNRVSSILPSGFEVRPLSLEDYSNGFYDCMEQLTVVGDVTQKMYADQFNKMKRSEAKFIVVIVDKNTDRVAATGAVFTELKFARNCGQVAHIEDVSVHADFQGRKLGAMVVEQLKDIALGLGCYKISLNCNDGNIPFYEKCGLERKEIQMVLYTKNSQKL</sequence>
<dbReference type="OrthoDB" id="10039976at2759"/>
<evidence type="ECO:0000256" key="1">
    <source>
        <dbReference type="RuleBase" id="RU365086"/>
    </source>
</evidence>
<comment type="similarity">
    <text evidence="1">Belongs to the acetyltransferase family. GNA1 subfamily.</text>
</comment>
<dbReference type="CDD" id="cd04301">
    <property type="entry name" value="NAT_SF"/>
    <property type="match status" value="1"/>
</dbReference>
<dbReference type="Gene3D" id="3.40.630.30">
    <property type="match status" value="1"/>
</dbReference>
<dbReference type="EC" id="2.3.1.4" evidence="1"/>
<proteinExistence type="inferred from homology"/>
<dbReference type="Proteomes" id="UP000245699">
    <property type="component" value="Unassembled WGS sequence"/>
</dbReference>
<organism evidence="3 4">
    <name type="scientific">Furculomyces boomerangus</name>
    <dbReference type="NCBI Taxonomy" id="61424"/>
    <lineage>
        <taxon>Eukaryota</taxon>
        <taxon>Fungi</taxon>
        <taxon>Fungi incertae sedis</taxon>
        <taxon>Zoopagomycota</taxon>
        <taxon>Kickxellomycotina</taxon>
        <taxon>Harpellomycetes</taxon>
        <taxon>Harpellales</taxon>
        <taxon>Harpellaceae</taxon>
        <taxon>Furculomyces</taxon>
    </lineage>
</organism>
<protein>
    <recommendedName>
        <fullName evidence="1">Glucosamine 6-phosphate N-acetyltransferase</fullName>
        <ecNumber evidence="1">2.3.1.4</ecNumber>
    </recommendedName>
</protein>
<dbReference type="PROSITE" id="PS51186">
    <property type="entry name" value="GNAT"/>
    <property type="match status" value="1"/>
</dbReference>
<gene>
    <name evidence="3" type="ORF">BB559_003250</name>
</gene>
<evidence type="ECO:0000313" key="4">
    <source>
        <dbReference type="Proteomes" id="UP000245699"/>
    </source>
</evidence>
<dbReference type="GO" id="GO:0004343">
    <property type="term" value="F:glucosamine 6-phosphate N-acetyltransferase activity"/>
    <property type="evidence" value="ECO:0007669"/>
    <property type="project" value="UniProtKB-UniRule"/>
</dbReference>
<keyword evidence="1" id="KW-0012">Acyltransferase</keyword>
<accession>A0A2T9YMH5</accession>
<dbReference type="PANTHER" id="PTHR13355:SF11">
    <property type="entry name" value="GLUCOSAMINE 6-PHOSPHATE N-ACETYLTRANSFERASE"/>
    <property type="match status" value="1"/>
</dbReference>
<reference evidence="3 4" key="1">
    <citation type="journal article" date="2018" name="MBio">
        <title>Comparative Genomics Reveals the Core Gene Toolbox for the Fungus-Insect Symbiosis.</title>
        <authorList>
            <person name="Wang Y."/>
            <person name="Stata M."/>
            <person name="Wang W."/>
            <person name="Stajich J.E."/>
            <person name="White M.M."/>
            <person name="Moncalvo J.M."/>
        </authorList>
    </citation>
    <scope>NUCLEOTIDE SEQUENCE [LARGE SCALE GENOMIC DNA]</scope>
    <source>
        <strain evidence="3 4">AUS-77-4</strain>
    </source>
</reference>
<evidence type="ECO:0000259" key="2">
    <source>
        <dbReference type="PROSITE" id="PS51186"/>
    </source>
</evidence>
<dbReference type="Pfam" id="PF00583">
    <property type="entry name" value="Acetyltransf_1"/>
    <property type="match status" value="1"/>
</dbReference>
<dbReference type="UniPathway" id="UPA00113">
    <property type="reaction ID" value="UER00529"/>
</dbReference>
<name>A0A2T9YMH5_9FUNG</name>
<dbReference type="EMBL" id="MBFT01000321">
    <property type="protein sequence ID" value="PVU93474.1"/>
    <property type="molecule type" value="Genomic_DNA"/>
</dbReference>
<keyword evidence="1" id="KW-0808">Transferase</keyword>
<dbReference type="InterPro" id="IPR000182">
    <property type="entry name" value="GNAT_dom"/>
</dbReference>
<dbReference type="InterPro" id="IPR016181">
    <property type="entry name" value="Acyl_CoA_acyltransferase"/>
</dbReference>
<dbReference type="PANTHER" id="PTHR13355">
    <property type="entry name" value="GLUCOSAMINE 6-PHOSPHATE N-ACETYLTRANSFERASE"/>
    <property type="match status" value="1"/>
</dbReference>
<dbReference type="STRING" id="61424.A0A2T9YMH5"/>
<evidence type="ECO:0000313" key="3">
    <source>
        <dbReference type="EMBL" id="PVU93474.1"/>
    </source>
</evidence>
<comment type="pathway">
    <text evidence="1">Nucleotide-sugar biosynthesis; UDP-N-acetyl-alpha-D-glucosamine biosynthesis; N-acetyl-alpha-D-glucosamine 1-phosphate from alpha-D-glucosamine 6-phosphate (route I): step 1/2.</text>
</comment>
<comment type="catalytic activity">
    <reaction evidence="1">
        <text>D-glucosamine 6-phosphate + acetyl-CoA = N-acetyl-D-glucosamine 6-phosphate + CoA + H(+)</text>
        <dbReference type="Rhea" id="RHEA:10292"/>
        <dbReference type="ChEBI" id="CHEBI:15378"/>
        <dbReference type="ChEBI" id="CHEBI:57287"/>
        <dbReference type="ChEBI" id="CHEBI:57288"/>
        <dbReference type="ChEBI" id="CHEBI:57513"/>
        <dbReference type="ChEBI" id="CHEBI:58725"/>
        <dbReference type="EC" id="2.3.1.4"/>
    </reaction>
</comment>
<dbReference type="GO" id="GO:0006048">
    <property type="term" value="P:UDP-N-acetylglucosamine biosynthetic process"/>
    <property type="evidence" value="ECO:0007669"/>
    <property type="project" value="UniProtKB-UniRule"/>
</dbReference>
<dbReference type="AlphaFoldDB" id="A0A2T9YMH5"/>